<comment type="caution">
    <text evidence="3">The sequence shown here is derived from an EMBL/GenBank/DDBJ whole genome shotgun (WGS) entry which is preliminary data.</text>
</comment>
<reference evidence="3" key="1">
    <citation type="journal article" date="2020" name="mSystems">
        <title>Genome- and Community-Level Interaction Insights into Carbon Utilization and Element Cycling Functions of Hydrothermarchaeota in Hydrothermal Sediment.</title>
        <authorList>
            <person name="Zhou Z."/>
            <person name="Liu Y."/>
            <person name="Xu W."/>
            <person name="Pan J."/>
            <person name="Luo Z.H."/>
            <person name="Li M."/>
        </authorList>
    </citation>
    <scope>NUCLEOTIDE SEQUENCE [LARGE SCALE GENOMIC DNA]</scope>
    <source>
        <strain evidence="3">SpSt-1259</strain>
    </source>
</reference>
<feature type="coiled-coil region" evidence="1">
    <location>
        <begin position="15"/>
        <end position="42"/>
    </location>
</feature>
<dbReference type="Proteomes" id="UP000885664">
    <property type="component" value="Unassembled WGS sequence"/>
</dbReference>
<dbReference type="InterPro" id="IPR043519">
    <property type="entry name" value="NT_sf"/>
</dbReference>
<dbReference type="GO" id="GO:0016779">
    <property type="term" value="F:nucleotidyltransferase activity"/>
    <property type="evidence" value="ECO:0007669"/>
    <property type="project" value="InterPro"/>
</dbReference>
<dbReference type="SUPFAM" id="SSF81301">
    <property type="entry name" value="Nucleotidyltransferase"/>
    <property type="match status" value="1"/>
</dbReference>
<dbReference type="CDD" id="cd05403">
    <property type="entry name" value="NT_KNTase_like"/>
    <property type="match status" value="1"/>
</dbReference>
<dbReference type="InterPro" id="IPR009185">
    <property type="entry name" value="Nucleotidl_trans"/>
</dbReference>
<dbReference type="Pfam" id="PF01909">
    <property type="entry name" value="NTP_transf_2"/>
    <property type="match status" value="1"/>
</dbReference>
<dbReference type="EMBL" id="DSFE01000013">
    <property type="protein sequence ID" value="HEU97327.1"/>
    <property type="molecule type" value="Genomic_DNA"/>
</dbReference>
<sequence length="239" mass="27523">MVRDKISRNLDERLVVYAEKDLELLREKRKRAERIMRAFVNLNAPFVLHGSVARGDVHERSDIDIAFLEPLPSYLVEISLEKIGEKIYERKIVQATPASSPKAYIVLDPEELVVVSFPLVKLQPRELEFYKFGGAIGLDELIRDFRIPGVNKKLELVRPVEVGYVLSSIIGKESEVASMLRISIDTVMERVRVLSRRDEIGRTGVYINESLLPGESFEQRLKELAERKPALRRVILERW</sequence>
<evidence type="ECO:0000256" key="1">
    <source>
        <dbReference type="SAM" id="Coils"/>
    </source>
</evidence>
<dbReference type="InterPro" id="IPR002934">
    <property type="entry name" value="Polymerase_NTP_transf_dom"/>
</dbReference>
<organism evidence="3">
    <name type="scientific">Fervidicoccus fontis</name>
    <dbReference type="NCBI Taxonomy" id="683846"/>
    <lineage>
        <taxon>Archaea</taxon>
        <taxon>Thermoproteota</taxon>
        <taxon>Thermoprotei</taxon>
        <taxon>Fervidicoccales</taxon>
        <taxon>Fervidicoccaceae</taxon>
        <taxon>Fervidicoccus</taxon>
    </lineage>
</organism>
<accession>A0A7C2UPQ8</accession>
<dbReference type="Gene3D" id="3.30.460.10">
    <property type="entry name" value="Beta Polymerase, domain 2"/>
    <property type="match status" value="1"/>
</dbReference>
<dbReference type="PIRSF" id="PIRSF005928">
    <property type="entry name" value="Nucleotidltrnsf"/>
    <property type="match status" value="1"/>
</dbReference>
<protein>
    <submittedName>
        <fullName evidence="3">DNA polymerase subunit beta</fullName>
    </submittedName>
</protein>
<evidence type="ECO:0000313" key="3">
    <source>
        <dbReference type="EMBL" id="HEU97327.1"/>
    </source>
</evidence>
<dbReference type="AlphaFoldDB" id="A0A7C2UPQ8"/>
<keyword evidence="1" id="KW-0175">Coiled coil</keyword>
<evidence type="ECO:0000259" key="2">
    <source>
        <dbReference type="Pfam" id="PF01909"/>
    </source>
</evidence>
<gene>
    <name evidence="3" type="ORF">ENO36_00525</name>
</gene>
<feature type="domain" description="Polymerase nucleotidyl transferase" evidence="2">
    <location>
        <begin position="32"/>
        <end position="97"/>
    </location>
</feature>
<proteinExistence type="predicted"/>
<name>A0A7C2UPQ8_9CREN</name>